<feature type="compositionally biased region" description="Low complexity" evidence="1">
    <location>
        <begin position="32"/>
        <end position="58"/>
    </location>
</feature>
<keyword evidence="4" id="KW-1185">Reference proteome</keyword>
<gene>
    <name evidence="3" type="ORF">DFP72DRAFT_936334</name>
</gene>
<dbReference type="AlphaFoldDB" id="A0A8H6HB26"/>
<accession>A0A8H6HB26</accession>
<evidence type="ECO:0000313" key="3">
    <source>
        <dbReference type="EMBL" id="KAF6742852.1"/>
    </source>
</evidence>
<evidence type="ECO:0000256" key="1">
    <source>
        <dbReference type="SAM" id="MobiDB-lite"/>
    </source>
</evidence>
<reference evidence="3 4" key="1">
    <citation type="submission" date="2020-07" db="EMBL/GenBank/DDBJ databases">
        <title>Comparative genomics of pyrophilous fungi reveals a link between fire events and developmental genes.</title>
        <authorList>
            <consortium name="DOE Joint Genome Institute"/>
            <person name="Steindorff A.S."/>
            <person name="Carver A."/>
            <person name="Calhoun S."/>
            <person name="Stillman K."/>
            <person name="Liu H."/>
            <person name="Lipzen A."/>
            <person name="Pangilinan J."/>
            <person name="Labutti K."/>
            <person name="Bruns T.D."/>
            <person name="Grigoriev I.V."/>
        </authorList>
    </citation>
    <scope>NUCLEOTIDE SEQUENCE [LARGE SCALE GENOMIC DNA]</scope>
    <source>
        <strain evidence="3 4">CBS 144469</strain>
    </source>
</reference>
<organism evidence="3 4">
    <name type="scientific">Ephemerocybe angulata</name>
    <dbReference type="NCBI Taxonomy" id="980116"/>
    <lineage>
        <taxon>Eukaryota</taxon>
        <taxon>Fungi</taxon>
        <taxon>Dikarya</taxon>
        <taxon>Basidiomycota</taxon>
        <taxon>Agaricomycotina</taxon>
        <taxon>Agaricomycetes</taxon>
        <taxon>Agaricomycetidae</taxon>
        <taxon>Agaricales</taxon>
        <taxon>Agaricineae</taxon>
        <taxon>Psathyrellaceae</taxon>
        <taxon>Ephemerocybe</taxon>
    </lineage>
</organism>
<evidence type="ECO:0000313" key="4">
    <source>
        <dbReference type="Proteomes" id="UP000521943"/>
    </source>
</evidence>
<feature type="chain" id="PRO_5034272564" evidence="2">
    <location>
        <begin position="26"/>
        <end position="112"/>
    </location>
</feature>
<name>A0A8H6HB26_9AGAR</name>
<proteinExistence type="predicted"/>
<feature type="region of interest" description="Disordered" evidence="1">
    <location>
        <begin position="32"/>
        <end position="60"/>
    </location>
</feature>
<feature type="signal peptide" evidence="2">
    <location>
        <begin position="1"/>
        <end position="25"/>
    </location>
</feature>
<evidence type="ECO:0000256" key="2">
    <source>
        <dbReference type="SAM" id="SignalP"/>
    </source>
</evidence>
<keyword evidence="2" id="KW-0732">Signal</keyword>
<dbReference type="Proteomes" id="UP000521943">
    <property type="component" value="Unassembled WGS sequence"/>
</dbReference>
<comment type="caution">
    <text evidence="3">The sequence shown here is derived from an EMBL/GenBank/DDBJ whole genome shotgun (WGS) entry which is preliminary data.</text>
</comment>
<dbReference type="EMBL" id="JACGCI010000165">
    <property type="protein sequence ID" value="KAF6742852.1"/>
    <property type="molecule type" value="Genomic_DNA"/>
</dbReference>
<protein>
    <submittedName>
        <fullName evidence="3">Uncharacterized protein</fullName>
    </submittedName>
</protein>
<sequence>MLMSAPSSLTLFVLLVSVFSFPSHAVWLDSSSPFATPPSSSDSAPSSSDSDPDSSSVSHQDAPLSLRFFHLIERARNFEPHALRPHFLTYSLLTSSGRSYQTLQYLQIEVLL</sequence>